<evidence type="ECO:0000256" key="2">
    <source>
        <dbReference type="ARBA" id="ARBA00007424"/>
    </source>
</evidence>
<dbReference type="FunFam" id="3.40.50.960:FF:000001">
    <property type="entry name" value="6,7-dimethyl-8-ribityllumazine synthase"/>
    <property type="match status" value="1"/>
</dbReference>
<comment type="similarity">
    <text evidence="2 9">Belongs to the DMRL synthase family.</text>
</comment>
<evidence type="ECO:0000256" key="6">
    <source>
        <dbReference type="ARBA" id="ARBA00048785"/>
    </source>
</evidence>
<reference evidence="10 11" key="1">
    <citation type="submission" date="2017-10" db="EMBL/GenBank/DDBJ databases">
        <title>Novel microbial diversity and functional potential in the marine mammal oral microbiome.</title>
        <authorList>
            <person name="Dudek N.K."/>
            <person name="Sun C.L."/>
            <person name="Burstein D."/>
            <person name="Kantor R.S."/>
            <person name="Aliaga Goltsman D.S."/>
            <person name="Bik E.M."/>
            <person name="Thomas B.C."/>
            <person name="Banfield J.F."/>
            <person name="Relman D.A."/>
        </authorList>
    </citation>
    <scope>NUCLEOTIDE SEQUENCE [LARGE SCALE GENOMIC DNA]</scope>
    <source>
        <strain evidence="10">DOLJORAL78_50_517</strain>
    </source>
</reference>
<feature type="active site" description="Proton donor" evidence="9">
    <location>
        <position position="92"/>
    </location>
</feature>
<dbReference type="Pfam" id="PF00885">
    <property type="entry name" value="DMRL_synthase"/>
    <property type="match status" value="1"/>
</dbReference>
<dbReference type="InterPro" id="IPR034964">
    <property type="entry name" value="LS"/>
</dbReference>
<dbReference type="InterPro" id="IPR002180">
    <property type="entry name" value="LS/RS"/>
</dbReference>
<dbReference type="Proteomes" id="UP000229278">
    <property type="component" value="Unassembled WGS sequence"/>
</dbReference>
<dbReference type="PANTHER" id="PTHR21058:SF0">
    <property type="entry name" value="6,7-DIMETHYL-8-RIBITYLLUMAZINE SYNTHASE"/>
    <property type="match status" value="1"/>
</dbReference>
<feature type="binding site" evidence="9">
    <location>
        <position position="117"/>
    </location>
    <ligand>
        <name>5-amino-6-(D-ribitylamino)uracil</name>
        <dbReference type="ChEBI" id="CHEBI:15934"/>
    </ligand>
</feature>
<dbReference type="SUPFAM" id="SSF52121">
    <property type="entry name" value="Lumazine synthase"/>
    <property type="match status" value="1"/>
</dbReference>
<dbReference type="PANTHER" id="PTHR21058">
    <property type="entry name" value="6,7-DIMETHYL-8-RIBITYLLUMAZINE SYNTHASE DMRL SYNTHASE LUMAZINE SYNTHASE"/>
    <property type="match status" value="1"/>
</dbReference>
<evidence type="ECO:0000256" key="3">
    <source>
        <dbReference type="ARBA" id="ARBA00012664"/>
    </source>
</evidence>
<feature type="binding site" evidence="9">
    <location>
        <position position="26"/>
    </location>
    <ligand>
        <name>5-amino-6-(D-ribitylamino)uracil</name>
        <dbReference type="ChEBI" id="CHEBI:15934"/>
    </ligand>
</feature>
<feature type="binding site" evidence="9">
    <location>
        <begin position="84"/>
        <end position="86"/>
    </location>
    <ligand>
        <name>5-amino-6-(D-ribitylamino)uracil</name>
        <dbReference type="ChEBI" id="CHEBI:15934"/>
    </ligand>
</feature>
<feature type="binding site" evidence="9">
    <location>
        <position position="131"/>
    </location>
    <ligand>
        <name>(2S)-2-hydroxy-3-oxobutyl phosphate</name>
        <dbReference type="ChEBI" id="CHEBI:58830"/>
    </ligand>
</feature>
<evidence type="ECO:0000256" key="4">
    <source>
        <dbReference type="ARBA" id="ARBA00022619"/>
    </source>
</evidence>
<evidence type="ECO:0000256" key="1">
    <source>
        <dbReference type="ARBA" id="ARBA00004917"/>
    </source>
</evidence>
<evidence type="ECO:0000313" key="10">
    <source>
        <dbReference type="EMBL" id="PIE82999.1"/>
    </source>
</evidence>
<dbReference type="Gene3D" id="3.40.50.960">
    <property type="entry name" value="Lumazine/riboflavin synthase"/>
    <property type="match status" value="1"/>
</dbReference>
<dbReference type="GO" id="GO:0009231">
    <property type="term" value="P:riboflavin biosynthetic process"/>
    <property type="evidence" value="ECO:0007669"/>
    <property type="project" value="UniProtKB-UniRule"/>
</dbReference>
<keyword evidence="4 9" id="KW-0686">Riboflavin biosynthesis</keyword>
<evidence type="ECO:0000256" key="5">
    <source>
        <dbReference type="ARBA" id="ARBA00022679"/>
    </source>
</evidence>
<dbReference type="GO" id="GO:0009349">
    <property type="term" value="C:riboflavin synthase complex"/>
    <property type="evidence" value="ECO:0007669"/>
    <property type="project" value="UniProtKB-UniRule"/>
</dbReference>
<dbReference type="CDD" id="cd09209">
    <property type="entry name" value="Lumazine_synthase-I"/>
    <property type="match status" value="1"/>
</dbReference>
<name>A0A2G6PFP6_9GAMM</name>
<dbReference type="UniPathway" id="UPA00275">
    <property type="reaction ID" value="UER00404"/>
</dbReference>
<dbReference type="NCBIfam" id="TIGR00114">
    <property type="entry name" value="lumazine-synth"/>
    <property type="match status" value="1"/>
</dbReference>
<accession>A0A2G6PFP6</accession>
<evidence type="ECO:0000256" key="7">
    <source>
        <dbReference type="ARBA" id="ARBA00058151"/>
    </source>
</evidence>
<dbReference type="AlphaFoldDB" id="A0A2G6PFP6"/>
<comment type="function">
    <text evidence="7 9">Catalyzes the formation of 6,7-dimethyl-8-ribityllumazine by condensation of 5-amino-6-(D-ribitylamino)uracil with 3,4-dihydroxy-2-butanone 4-phosphate. This is the penultimate step in the biosynthesis of riboflavin.</text>
</comment>
<dbReference type="NCBIfam" id="NF000812">
    <property type="entry name" value="PRK00061.1-4"/>
    <property type="match status" value="1"/>
</dbReference>
<organism evidence="10 11">
    <name type="scientific">Candidatus Contendibacter odensensis</name>
    <dbReference type="NCBI Taxonomy" id="1400860"/>
    <lineage>
        <taxon>Bacteria</taxon>
        <taxon>Pseudomonadati</taxon>
        <taxon>Pseudomonadota</taxon>
        <taxon>Gammaproteobacteria</taxon>
        <taxon>Candidatus Competibacteraceae</taxon>
        <taxon>Candidatus Contendibacter</taxon>
    </lineage>
</organism>
<proteinExistence type="inferred from homology"/>
<evidence type="ECO:0000313" key="11">
    <source>
        <dbReference type="Proteomes" id="UP000229278"/>
    </source>
</evidence>
<dbReference type="EMBL" id="PDTV01000009">
    <property type="protein sequence ID" value="PIE82999.1"/>
    <property type="molecule type" value="Genomic_DNA"/>
</dbReference>
<dbReference type="GO" id="GO:0000906">
    <property type="term" value="F:6,7-dimethyl-8-ribityllumazine synthase activity"/>
    <property type="evidence" value="ECO:0007669"/>
    <property type="project" value="UniProtKB-UniRule"/>
</dbReference>
<protein>
    <recommendedName>
        <fullName evidence="8 9">6,7-dimethyl-8-ribityllumazine synthase</fullName>
        <shortName evidence="9">DMRL synthase</shortName>
        <shortName evidence="9">LS</shortName>
        <shortName evidence="9">Lumazine synthase</shortName>
        <ecNumber evidence="3 9">2.5.1.78</ecNumber>
    </recommendedName>
</protein>
<feature type="binding site" evidence="9">
    <location>
        <begin position="60"/>
        <end position="62"/>
    </location>
    <ligand>
        <name>5-amino-6-(D-ribitylamino)uracil</name>
        <dbReference type="ChEBI" id="CHEBI:15934"/>
    </ligand>
</feature>
<evidence type="ECO:0000256" key="9">
    <source>
        <dbReference type="HAMAP-Rule" id="MF_00178"/>
    </source>
</evidence>
<gene>
    <name evidence="9" type="primary">ribH</name>
    <name evidence="10" type="ORF">CSA09_04220</name>
</gene>
<sequence length="159" mass="16827">MIPLNTIEGNFTPPQEARLALVAARFNGFIVQNLIAGATDTLCRHGIPKTNIDLIWTPGSFELPLAAQRLAASERYDGLVALGAIIRGGTPHFDYVAGECTKGLASVSLKYSIPVGFGVLTVDTIEQAVERAGTKAGNKGSEAAIAVLEMVNLLRHLEA</sequence>
<comment type="caution">
    <text evidence="10">The sequence shown here is derived from an EMBL/GenBank/DDBJ whole genome shotgun (WGS) entry which is preliminary data.</text>
</comment>
<dbReference type="EC" id="2.5.1.78" evidence="3 9"/>
<feature type="binding site" evidence="9">
    <location>
        <begin position="89"/>
        <end position="90"/>
    </location>
    <ligand>
        <name>(2S)-2-hydroxy-3-oxobutyl phosphate</name>
        <dbReference type="ChEBI" id="CHEBI:58830"/>
    </ligand>
</feature>
<dbReference type="HAMAP" id="MF_00178">
    <property type="entry name" value="Lumazine_synth"/>
    <property type="match status" value="1"/>
</dbReference>
<comment type="catalytic activity">
    <reaction evidence="6 9">
        <text>(2S)-2-hydroxy-3-oxobutyl phosphate + 5-amino-6-(D-ribitylamino)uracil = 6,7-dimethyl-8-(1-D-ribityl)lumazine + phosphate + 2 H2O + H(+)</text>
        <dbReference type="Rhea" id="RHEA:26152"/>
        <dbReference type="ChEBI" id="CHEBI:15377"/>
        <dbReference type="ChEBI" id="CHEBI:15378"/>
        <dbReference type="ChEBI" id="CHEBI:15934"/>
        <dbReference type="ChEBI" id="CHEBI:43474"/>
        <dbReference type="ChEBI" id="CHEBI:58201"/>
        <dbReference type="ChEBI" id="CHEBI:58830"/>
        <dbReference type="EC" id="2.5.1.78"/>
    </reaction>
</comment>
<comment type="subunit">
    <text evidence="9">Forms an icosahedral capsid composed of 60 subunits, arranged as a dodecamer of pentamers.</text>
</comment>
<dbReference type="InterPro" id="IPR036467">
    <property type="entry name" value="LS/RS_sf"/>
</dbReference>
<keyword evidence="5 9" id="KW-0808">Transferase</keyword>
<dbReference type="GO" id="GO:0005829">
    <property type="term" value="C:cytosol"/>
    <property type="evidence" value="ECO:0007669"/>
    <property type="project" value="TreeGrafter"/>
</dbReference>
<comment type="pathway">
    <text evidence="1 9">Cofactor biosynthesis; riboflavin biosynthesis; riboflavin from 2-hydroxy-3-oxobutyl phosphate and 5-amino-6-(D-ribitylamino)uracil: step 1/2.</text>
</comment>
<evidence type="ECO:0000256" key="8">
    <source>
        <dbReference type="ARBA" id="ARBA00072606"/>
    </source>
</evidence>